<dbReference type="PROSITE" id="PS51257">
    <property type="entry name" value="PROKAR_LIPOPROTEIN"/>
    <property type="match status" value="1"/>
</dbReference>
<feature type="chain" id="PRO_5008642878" description="YD repeat-containing protein" evidence="1">
    <location>
        <begin position="26"/>
        <end position="426"/>
    </location>
</feature>
<keyword evidence="1" id="KW-0732">Signal</keyword>
<feature type="signal peptide" evidence="1">
    <location>
        <begin position="1"/>
        <end position="25"/>
    </location>
</feature>
<dbReference type="Proteomes" id="UP000093514">
    <property type="component" value="Unassembled WGS sequence"/>
</dbReference>
<accession>A0A1C0A587</accession>
<organism evidence="2 3">
    <name type="scientific">Orenia metallireducens</name>
    <dbReference type="NCBI Taxonomy" id="1413210"/>
    <lineage>
        <taxon>Bacteria</taxon>
        <taxon>Bacillati</taxon>
        <taxon>Bacillota</taxon>
        <taxon>Clostridia</taxon>
        <taxon>Halanaerobiales</taxon>
        <taxon>Halobacteroidaceae</taxon>
        <taxon>Orenia</taxon>
    </lineage>
</organism>
<sequence length="426" mass="51275">MKKINKLLILSIVLLLVTTLVACQADQLSTDNIQKTNLSQNVNTKKVLVEMKEIKKGKQTGGATWEYDKHGRKIKKTLKSKGEVVGTTTWKYDKNDNVIEFHEKGDQFEEWWKKKYDSQGRVIWEDHFKDEIYRSPRRTIYKWEYNKEGQEIKYSRKDADTGEKEITTTEYDDEGRKLLVKKVDGKGKVLVKEEWKYNQAGQETYYQKIDNFIDWTEKKIYKYDENGNKVLAKKHINQSLKYYYKSIYNKEGNRVKLISKDKNGKTIWIEYYKYNPNNKLIEEIRKDFNGKIIRKIYHKYDKKGNEIRYWGTQNGTFDFDWVYKYDENGNKIYYAEKNEKGEVKRWESYEWYPNGQMKMSNATTYPEGRGIKHYDERGNQIRIEFKDKEGKTTALKESEYDEENRLLKETWAEGYRIYIYKEIKIK</sequence>
<dbReference type="EMBL" id="LWDV01000010">
    <property type="protein sequence ID" value="OCL25302.1"/>
    <property type="molecule type" value="Genomic_DNA"/>
</dbReference>
<evidence type="ECO:0000313" key="3">
    <source>
        <dbReference type="Proteomes" id="UP000093514"/>
    </source>
</evidence>
<evidence type="ECO:0000256" key="1">
    <source>
        <dbReference type="SAM" id="SignalP"/>
    </source>
</evidence>
<dbReference type="RefSeq" id="WP_068719214.1">
    <property type="nucleotide sequence ID" value="NZ_LWDV01000010.1"/>
</dbReference>
<dbReference type="OrthoDB" id="9815752at2"/>
<protein>
    <recommendedName>
        <fullName evidence="4">YD repeat-containing protein</fullName>
    </recommendedName>
</protein>
<evidence type="ECO:0008006" key="4">
    <source>
        <dbReference type="Google" id="ProtNLM"/>
    </source>
</evidence>
<reference evidence="3" key="1">
    <citation type="submission" date="2016-07" db="EMBL/GenBank/DDBJ databases">
        <authorList>
            <person name="Florea S."/>
            <person name="Webb J.S."/>
            <person name="Jaromczyk J."/>
            <person name="Schardl C.L."/>
        </authorList>
    </citation>
    <scope>NUCLEOTIDE SEQUENCE [LARGE SCALE GENOMIC DNA]</scope>
    <source>
        <strain evidence="3">Z6</strain>
    </source>
</reference>
<dbReference type="AlphaFoldDB" id="A0A1C0A587"/>
<proteinExistence type="predicted"/>
<gene>
    <name evidence="2" type="ORF">U472_13170</name>
</gene>
<comment type="caution">
    <text evidence="2">The sequence shown here is derived from an EMBL/GenBank/DDBJ whole genome shotgun (WGS) entry which is preliminary data.</text>
</comment>
<reference evidence="2 3" key="2">
    <citation type="submission" date="2016-08" db="EMBL/GenBank/DDBJ databases">
        <title>Orenia metallireducens sp. nov. strain Z6, a Novel Metal-reducing Firmicute from the Deep Subsurface.</title>
        <authorList>
            <person name="Maxim B.I."/>
            <person name="Kenneth K."/>
            <person name="Flynn T.M."/>
            <person name="Oloughlin E.J."/>
            <person name="Locke R.A."/>
            <person name="Weber J.R."/>
            <person name="Egan S.M."/>
            <person name="Mackie R.I."/>
            <person name="Cann I.K."/>
        </authorList>
    </citation>
    <scope>NUCLEOTIDE SEQUENCE [LARGE SCALE GENOMIC DNA]</scope>
    <source>
        <strain evidence="2 3">Z6</strain>
    </source>
</reference>
<keyword evidence="3" id="KW-1185">Reference proteome</keyword>
<evidence type="ECO:0000313" key="2">
    <source>
        <dbReference type="EMBL" id="OCL25302.1"/>
    </source>
</evidence>
<name>A0A1C0A587_9FIRM</name>
<dbReference type="Gene3D" id="2.180.10.10">
    <property type="entry name" value="RHS repeat-associated core"/>
    <property type="match status" value="1"/>
</dbReference>